<dbReference type="EMBL" id="JAMRYU010000001">
    <property type="protein sequence ID" value="MDC4238874.1"/>
    <property type="molecule type" value="Genomic_DNA"/>
</dbReference>
<evidence type="ECO:0000313" key="3">
    <source>
        <dbReference type="Proteomes" id="UP001141183"/>
    </source>
</evidence>
<dbReference type="SUPFAM" id="SSF53448">
    <property type="entry name" value="Nucleotide-diphospho-sugar transferases"/>
    <property type="match status" value="1"/>
</dbReference>
<sequence>MKILVIIPAYNEEKSIYNVVSSVKLNIPFADVLVVNDGSCDNTYGEAIRAGAKIINLTNNLGIGGAVQSGYIYAYIEGYDIAIQVDGDGQHNPRDLKNLINEIEDGNTDIVIGSRFVERTEYKPSFFRKVGIKYFSMLVSILCGRNYYDTTSGYRVVKRKGIELFSNYYPKDYPEVETIVYACKNGLNIKEIKVEMNDRKAGKSSITPIMAIYYMIKVTVSTINVALYCSYSNVRCLNKKESEVIR</sequence>
<proteinExistence type="predicted"/>
<comment type="caution">
    <text evidence="2">The sequence shown here is derived from an EMBL/GenBank/DDBJ whole genome shotgun (WGS) entry which is preliminary data.</text>
</comment>
<dbReference type="AlphaFoldDB" id="A0A9X3XIW3"/>
<accession>A0A9X3XIW3</accession>
<evidence type="ECO:0000313" key="2">
    <source>
        <dbReference type="EMBL" id="MDC4238874.1"/>
    </source>
</evidence>
<reference evidence="2" key="1">
    <citation type="submission" date="2022-05" db="EMBL/GenBank/DDBJ databases">
        <title>Draft genome sequence of Clostridium tertium strain CP3 isolated from Peru.</title>
        <authorList>
            <person name="Hurtado R."/>
            <person name="Lima L."/>
            <person name="Sousa T."/>
            <person name="Jaiswal A.K."/>
            <person name="Tiwari S."/>
            <person name="Maturrano L."/>
            <person name="Brenig B."/>
            <person name="Azevedo V."/>
        </authorList>
    </citation>
    <scope>NUCLEOTIDE SEQUENCE</scope>
    <source>
        <strain evidence="2">CP3</strain>
    </source>
</reference>
<dbReference type="InterPro" id="IPR001173">
    <property type="entry name" value="Glyco_trans_2-like"/>
</dbReference>
<feature type="domain" description="Glycosyltransferase 2-like" evidence="1">
    <location>
        <begin position="5"/>
        <end position="160"/>
    </location>
</feature>
<dbReference type="InterPro" id="IPR050256">
    <property type="entry name" value="Glycosyltransferase_2"/>
</dbReference>
<dbReference type="PANTHER" id="PTHR48090:SF7">
    <property type="entry name" value="RFBJ PROTEIN"/>
    <property type="match status" value="1"/>
</dbReference>
<evidence type="ECO:0000259" key="1">
    <source>
        <dbReference type="Pfam" id="PF00535"/>
    </source>
</evidence>
<dbReference type="InterPro" id="IPR029044">
    <property type="entry name" value="Nucleotide-diphossugar_trans"/>
</dbReference>
<dbReference type="Proteomes" id="UP001141183">
    <property type="component" value="Unassembled WGS sequence"/>
</dbReference>
<dbReference type="Pfam" id="PF00535">
    <property type="entry name" value="Glycos_transf_2"/>
    <property type="match status" value="1"/>
</dbReference>
<dbReference type="PANTHER" id="PTHR48090">
    <property type="entry name" value="UNDECAPRENYL-PHOSPHATE 4-DEOXY-4-FORMAMIDO-L-ARABINOSE TRANSFERASE-RELATED"/>
    <property type="match status" value="1"/>
</dbReference>
<gene>
    <name evidence="2" type="ORF">NE398_01660</name>
</gene>
<dbReference type="CDD" id="cd04179">
    <property type="entry name" value="DPM_DPG-synthase_like"/>
    <property type="match status" value="1"/>
</dbReference>
<name>A0A9X3XIW3_9CLOT</name>
<keyword evidence="3" id="KW-1185">Reference proteome</keyword>
<organism evidence="2 3">
    <name type="scientific">Clostridium tertium</name>
    <dbReference type="NCBI Taxonomy" id="1559"/>
    <lineage>
        <taxon>Bacteria</taxon>
        <taxon>Bacillati</taxon>
        <taxon>Bacillota</taxon>
        <taxon>Clostridia</taxon>
        <taxon>Eubacteriales</taxon>
        <taxon>Clostridiaceae</taxon>
        <taxon>Clostridium</taxon>
    </lineage>
</organism>
<dbReference type="RefSeq" id="WP_008679930.1">
    <property type="nucleotide sequence ID" value="NZ_CABKOG010000003.1"/>
</dbReference>
<protein>
    <submittedName>
        <fullName evidence="2">Glycosyltransferase family 2 protein</fullName>
    </submittedName>
</protein>
<dbReference type="Gene3D" id="3.90.550.10">
    <property type="entry name" value="Spore Coat Polysaccharide Biosynthesis Protein SpsA, Chain A"/>
    <property type="match status" value="1"/>
</dbReference>